<dbReference type="GO" id="GO:0005524">
    <property type="term" value="F:ATP binding"/>
    <property type="evidence" value="ECO:0007669"/>
    <property type="project" value="UniProtKB-KW"/>
</dbReference>
<feature type="domain" description="UvrD-like helicase C-terminal" evidence="1">
    <location>
        <begin position="261"/>
        <end position="309"/>
    </location>
</feature>
<dbReference type="InterPro" id="IPR027417">
    <property type="entry name" value="P-loop_NTPase"/>
</dbReference>
<dbReference type="AlphaFoldDB" id="A0A955RWI1"/>
<evidence type="ECO:0000313" key="2">
    <source>
        <dbReference type="EMBL" id="MCA9397256.1"/>
    </source>
</evidence>
<protein>
    <submittedName>
        <fullName evidence="2">ATP-binding domain-containing protein</fullName>
    </submittedName>
</protein>
<proteinExistence type="predicted"/>
<dbReference type="CDD" id="cd18809">
    <property type="entry name" value="SF1_C_RecD"/>
    <property type="match status" value="1"/>
</dbReference>
<organism evidence="2 3">
    <name type="scientific">candidate division WWE3 bacterium</name>
    <dbReference type="NCBI Taxonomy" id="2053526"/>
    <lineage>
        <taxon>Bacteria</taxon>
        <taxon>Katanobacteria</taxon>
    </lineage>
</organism>
<dbReference type="Gene3D" id="2.30.30.940">
    <property type="match status" value="1"/>
</dbReference>
<accession>A0A955RWI1</accession>
<reference evidence="2" key="2">
    <citation type="journal article" date="2021" name="Microbiome">
        <title>Successional dynamics and alternative stable states in a saline activated sludge microbial community over 9 years.</title>
        <authorList>
            <person name="Wang Y."/>
            <person name="Ye J."/>
            <person name="Ju F."/>
            <person name="Liu L."/>
            <person name="Boyd J.A."/>
            <person name="Deng Y."/>
            <person name="Parks D.H."/>
            <person name="Jiang X."/>
            <person name="Yin X."/>
            <person name="Woodcroft B.J."/>
            <person name="Tyson G.W."/>
            <person name="Hugenholtz P."/>
            <person name="Polz M.F."/>
            <person name="Zhang T."/>
        </authorList>
    </citation>
    <scope>NUCLEOTIDE SEQUENCE</scope>
    <source>
        <strain evidence="2">HKST-UBA02</strain>
    </source>
</reference>
<evidence type="ECO:0000313" key="3">
    <source>
        <dbReference type="Proteomes" id="UP000699691"/>
    </source>
</evidence>
<sequence>PEVASSSRNKVSTIHGLIYTPIEDSRGSIAGWKLKESIDADLVIVDEGSMVSGDIWQDLLSFGIPILVVGDHGQLPPIKGSFNLMEKPDLILNEIHRQAKDNPIIKVSIMARETGLIPAREYGDAVIKFDVAESDTHMVREDMLSNYTTDTLIICGYNKTRTMINQYIRSTLDFESPEPQAGDRVICLRNNHEKGIYNGMLGTVEFIKSASEDWYEAEIKMDDVNELYFGKLYKPQFNAPEAINFTKDRLKATGGDLFDFGYALTVHKAQGSQAKKVILFEERFSKMDDIEWRKWLYTAVTRAEEELYIFGR</sequence>
<keyword evidence="2" id="KW-0547">Nucleotide-binding</keyword>
<dbReference type="Pfam" id="PF13604">
    <property type="entry name" value="AAA_30"/>
    <property type="match status" value="1"/>
</dbReference>
<dbReference type="Gene3D" id="3.40.50.300">
    <property type="entry name" value="P-loop containing nucleotide triphosphate hydrolases"/>
    <property type="match status" value="2"/>
</dbReference>
<name>A0A955RWI1_UNCKA</name>
<gene>
    <name evidence="2" type="ORF">KC573_00345</name>
</gene>
<dbReference type="Proteomes" id="UP000699691">
    <property type="component" value="Unassembled WGS sequence"/>
</dbReference>
<feature type="non-terminal residue" evidence="2">
    <location>
        <position position="1"/>
    </location>
</feature>
<keyword evidence="2" id="KW-0067">ATP-binding</keyword>
<dbReference type="Pfam" id="PF13538">
    <property type="entry name" value="UvrD_C_2"/>
    <property type="match status" value="1"/>
</dbReference>
<reference evidence="2" key="1">
    <citation type="submission" date="2020-04" db="EMBL/GenBank/DDBJ databases">
        <authorList>
            <person name="Zhang T."/>
        </authorList>
    </citation>
    <scope>NUCLEOTIDE SEQUENCE</scope>
    <source>
        <strain evidence="2">HKST-UBA02</strain>
    </source>
</reference>
<comment type="caution">
    <text evidence="2">The sequence shown here is derived from an EMBL/GenBank/DDBJ whole genome shotgun (WGS) entry which is preliminary data.</text>
</comment>
<dbReference type="InterPro" id="IPR027785">
    <property type="entry name" value="UvrD-like_helicase_C"/>
</dbReference>
<dbReference type="EMBL" id="JAGQKY010000008">
    <property type="protein sequence ID" value="MCA9397256.1"/>
    <property type="molecule type" value="Genomic_DNA"/>
</dbReference>
<evidence type="ECO:0000259" key="1">
    <source>
        <dbReference type="Pfam" id="PF13538"/>
    </source>
</evidence>
<dbReference type="SUPFAM" id="SSF52540">
    <property type="entry name" value="P-loop containing nucleoside triphosphate hydrolases"/>
    <property type="match status" value="1"/>
</dbReference>